<accession>A0A165AVB1</accession>
<evidence type="ECO:0000313" key="2">
    <source>
        <dbReference type="EMBL" id="KZS99732.1"/>
    </source>
</evidence>
<dbReference type="EMBL" id="KV427724">
    <property type="protein sequence ID" value="KZS99732.1"/>
    <property type="molecule type" value="Genomic_DNA"/>
</dbReference>
<evidence type="ECO:0000313" key="3">
    <source>
        <dbReference type="Proteomes" id="UP000076871"/>
    </source>
</evidence>
<feature type="chain" id="PRO_5007855393" evidence="1">
    <location>
        <begin position="18"/>
        <end position="142"/>
    </location>
</feature>
<protein>
    <submittedName>
        <fullName evidence="2">Uncharacterized protein</fullName>
    </submittedName>
</protein>
<evidence type="ECO:0000256" key="1">
    <source>
        <dbReference type="SAM" id="SignalP"/>
    </source>
</evidence>
<organism evidence="2 3">
    <name type="scientific">Laetiporus sulphureus 93-53</name>
    <dbReference type="NCBI Taxonomy" id="1314785"/>
    <lineage>
        <taxon>Eukaryota</taxon>
        <taxon>Fungi</taxon>
        <taxon>Dikarya</taxon>
        <taxon>Basidiomycota</taxon>
        <taxon>Agaricomycotina</taxon>
        <taxon>Agaricomycetes</taxon>
        <taxon>Polyporales</taxon>
        <taxon>Laetiporus</taxon>
    </lineage>
</organism>
<keyword evidence="1" id="KW-0732">Signal</keyword>
<dbReference type="AlphaFoldDB" id="A0A165AVB1"/>
<dbReference type="GeneID" id="63831871"/>
<reference evidence="2 3" key="1">
    <citation type="journal article" date="2016" name="Mol. Biol. Evol.">
        <title>Comparative Genomics of Early-Diverging Mushroom-Forming Fungi Provides Insights into the Origins of Lignocellulose Decay Capabilities.</title>
        <authorList>
            <person name="Nagy L.G."/>
            <person name="Riley R."/>
            <person name="Tritt A."/>
            <person name="Adam C."/>
            <person name="Daum C."/>
            <person name="Floudas D."/>
            <person name="Sun H."/>
            <person name="Yadav J.S."/>
            <person name="Pangilinan J."/>
            <person name="Larsson K.H."/>
            <person name="Matsuura K."/>
            <person name="Barry K."/>
            <person name="Labutti K."/>
            <person name="Kuo R."/>
            <person name="Ohm R.A."/>
            <person name="Bhattacharya S.S."/>
            <person name="Shirouzu T."/>
            <person name="Yoshinaga Y."/>
            <person name="Martin F.M."/>
            <person name="Grigoriev I.V."/>
            <person name="Hibbett D.S."/>
        </authorList>
    </citation>
    <scope>NUCLEOTIDE SEQUENCE [LARGE SCALE GENOMIC DNA]</scope>
    <source>
        <strain evidence="2 3">93-53</strain>
    </source>
</reference>
<dbReference type="InParanoid" id="A0A165AVB1"/>
<name>A0A165AVB1_9APHY</name>
<sequence>MIVAIQTGLLTISWALADHIPYLASVRKFFDCNVQSGLSRDESLQNTDTCVRCHHNFQFLLVSMSELSPTSSSTSLSRKIVYDSWFNMSRLNARDSWEPPHVEDTDFSWNVEAGYPDTLMSMVSHLCSIMYNSPAELIFAGR</sequence>
<dbReference type="RefSeq" id="XP_040757473.1">
    <property type="nucleotide sequence ID" value="XM_040914844.1"/>
</dbReference>
<proteinExistence type="predicted"/>
<keyword evidence="3" id="KW-1185">Reference proteome</keyword>
<dbReference type="Proteomes" id="UP000076871">
    <property type="component" value="Unassembled WGS sequence"/>
</dbReference>
<feature type="signal peptide" evidence="1">
    <location>
        <begin position="1"/>
        <end position="17"/>
    </location>
</feature>
<gene>
    <name evidence="2" type="ORF">LAESUDRAFT_85143</name>
</gene>